<name>A0A174TWA7_ANAHA</name>
<evidence type="ECO:0000256" key="1">
    <source>
        <dbReference type="SAM" id="Phobius"/>
    </source>
</evidence>
<gene>
    <name evidence="2" type="ORF">ERS852520_03104</name>
</gene>
<dbReference type="Proteomes" id="UP000095564">
    <property type="component" value="Unassembled WGS sequence"/>
</dbReference>
<reference evidence="2 3" key="1">
    <citation type="submission" date="2015-09" db="EMBL/GenBank/DDBJ databases">
        <authorList>
            <consortium name="Pathogen Informatics"/>
        </authorList>
    </citation>
    <scope>NUCLEOTIDE SEQUENCE [LARGE SCALE GENOMIC DNA]</scope>
    <source>
        <strain evidence="2 3">2789STDY5834908</strain>
    </source>
</reference>
<keyword evidence="1" id="KW-0812">Transmembrane</keyword>
<dbReference type="AlphaFoldDB" id="A0A174TWA7"/>
<dbReference type="RefSeq" id="WP_055162039.1">
    <property type="nucleotide sequence ID" value="NZ_CZAU01000042.1"/>
</dbReference>
<evidence type="ECO:0000313" key="3">
    <source>
        <dbReference type="Proteomes" id="UP000095564"/>
    </source>
</evidence>
<keyword evidence="1" id="KW-1133">Transmembrane helix</keyword>
<proteinExistence type="predicted"/>
<dbReference type="OrthoDB" id="9798288at2"/>
<feature type="transmembrane region" description="Helical" evidence="1">
    <location>
        <begin position="12"/>
        <end position="32"/>
    </location>
</feature>
<accession>A0A174TWA7</accession>
<sequence>MKFFRMEKWGKRSFSLAFILSIFSIIIVAYVVKISKESWNYRIDETQCHKREGVIEKVQDGKEISNGKILKFIKVQNGDEICILRKEGEWDEYPGISKKDLQMITKGKKIRYLKDQKNIINKYNLAYDLQCGQKKYMPIKQMKKIEMWNYVKDIGLIILMIILSISMIGVTIYLYWLADTKDMYIYD</sequence>
<organism evidence="2 3">
    <name type="scientific">Anaerostipes hadrus</name>
    <dbReference type="NCBI Taxonomy" id="649756"/>
    <lineage>
        <taxon>Bacteria</taxon>
        <taxon>Bacillati</taxon>
        <taxon>Bacillota</taxon>
        <taxon>Clostridia</taxon>
        <taxon>Lachnospirales</taxon>
        <taxon>Lachnospiraceae</taxon>
        <taxon>Anaerostipes</taxon>
    </lineage>
</organism>
<feature type="transmembrane region" description="Helical" evidence="1">
    <location>
        <begin position="154"/>
        <end position="178"/>
    </location>
</feature>
<protein>
    <submittedName>
        <fullName evidence="2">Uncharacterized protein</fullName>
    </submittedName>
</protein>
<dbReference type="EMBL" id="CZAU01000042">
    <property type="protein sequence ID" value="CUQ11835.1"/>
    <property type="molecule type" value="Genomic_DNA"/>
</dbReference>
<evidence type="ECO:0000313" key="2">
    <source>
        <dbReference type="EMBL" id="CUQ11835.1"/>
    </source>
</evidence>
<keyword evidence="1" id="KW-0472">Membrane</keyword>